<dbReference type="Proteomes" id="UP001392437">
    <property type="component" value="Unassembled WGS sequence"/>
</dbReference>
<dbReference type="EMBL" id="JAQQWP010000006">
    <property type="protein sequence ID" value="KAK8115239.1"/>
    <property type="molecule type" value="Genomic_DNA"/>
</dbReference>
<name>A0AAW0QY19_9PEZI</name>
<feature type="transmembrane region" description="Helical" evidence="1">
    <location>
        <begin position="115"/>
        <end position="137"/>
    </location>
</feature>
<organism evidence="2 3">
    <name type="scientific">Apiospora kogelbergensis</name>
    <dbReference type="NCBI Taxonomy" id="1337665"/>
    <lineage>
        <taxon>Eukaryota</taxon>
        <taxon>Fungi</taxon>
        <taxon>Dikarya</taxon>
        <taxon>Ascomycota</taxon>
        <taxon>Pezizomycotina</taxon>
        <taxon>Sordariomycetes</taxon>
        <taxon>Xylariomycetidae</taxon>
        <taxon>Amphisphaeriales</taxon>
        <taxon>Apiosporaceae</taxon>
        <taxon>Apiospora</taxon>
    </lineage>
</organism>
<comment type="caution">
    <text evidence="2">The sequence shown here is derived from an EMBL/GenBank/DDBJ whole genome shotgun (WGS) entry which is preliminary data.</text>
</comment>
<reference evidence="2 3" key="1">
    <citation type="submission" date="2023-01" db="EMBL/GenBank/DDBJ databases">
        <title>Analysis of 21 Apiospora genomes using comparative genomics revels a genus with tremendous synthesis potential of carbohydrate active enzymes and secondary metabolites.</title>
        <authorList>
            <person name="Sorensen T."/>
        </authorList>
    </citation>
    <scope>NUCLEOTIDE SEQUENCE [LARGE SCALE GENOMIC DNA]</scope>
    <source>
        <strain evidence="2 3">CBS 117206</strain>
    </source>
</reference>
<accession>A0AAW0QY19</accession>
<keyword evidence="3" id="KW-1185">Reference proteome</keyword>
<gene>
    <name evidence="2" type="ORF">PG999_007308</name>
</gene>
<keyword evidence="1" id="KW-0812">Transmembrane</keyword>
<dbReference type="AlphaFoldDB" id="A0AAW0QY19"/>
<keyword evidence="1" id="KW-1133">Transmembrane helix</keyword>
<keyword evidence="1" id="KW-0472">Membrane</keyword>
<proteinExistence type="predicted"/>
<protein>
    <submittedName>
        <fullName evidence="2">Uncharacterized protein</fullName>
    </submittedName>
</protein>
<evidence type="ECO:0000313" key="3">
    <source>
        <dbReference type="Proteomes" id="UP001392437"/>
    </source>
</evidence>
<evidence type="ECO:0000313" key="2">
    <source>
        <dbReference type="EMBL" id="KAK8115239.1"/>
    </source>
</evidence>
<evidence type="ECO:0000256" key="1">
    <source>
        <dbReference type="SAM" id="Phobius"/>
    </source>
</evidence>
<sequence length="229" mass="24939">MVLRRLFLRKTKSLRKGTHWPTHPFHLRLVGGGDPPLPPPTSLLPHPGPCDHGTFSPRAASSEVNSSRESEVGVASLLGSDASIKRHLKGNWRKMLSSKMKIITMTKSRAIAEQCSLWLICVFMAILVCLEGILSVLRVSLSFSIAHAGTQVRDGFDEANLEVLELPVALGQELEQRLGTIFEIFATALEGLKLEALVSAQFLVEAATARAPYLILVYAELDSLDGCVG</sequence>